<evidence type="ECO:0000313" key="2">
    <source>
        <dbReference type="Proteomes" id="UP000199643"/>
    </source>
</evidence>
<name>A0A1G8DT14_9SPHI</name>
<dbReference type="OrthoDB" id="767343at2"/>
<organism evidence="1 2">
    <name type="scientific">Pedobacter terrae</name>
    <dbReference type="NCBI Taxonomy" id="405671"/>
    <lineage>
        <taxon>Bacteria</taxon>
        <taxon>Pseudomonadati</taxon>
        <taxon>Bacteroidota</taxon>
        <taxon>Sphingobacteriia</taxon>
        <taxon>Sphingobacteriales</taxon>
        <taxon>Sphingobacteriaceae</taxon>
        <taxon>Pedobacter</taxon>
    </lineage>
</organism>
<dbReference type="STRING" id="405671.SAMN05421827_13128"/>
<accession>A0A1G8DT14</accession>
<dbReference type="AlphaFoldDB" id="A0A1G8DT14"/>
<evidence type="ECO:0000313" key="1">
    <source>
        <dbReference type="EMBL" id="SDH60711.1"/>
    </source>
</evidence>
<proteinExistence type="predicted"/>
<reference evidence="2" key="1">
    <citation type="submission" date="2016-10" db="EMBL/GenBank/DDBJ databases">
        <authorList>
            <person name="Varghese N."/>
            <person name="Submissions S."/>
        </authorList>
    </citation>
    <scope>NUCLEOTIDE SEQUENCE [LARGE SCALE GENOMIC DNA]</scope>
    <source>
        <strain evidence="2">DSM 17933</strain>
    </source>
</reference>
<dbReference type="EMBL" id="FNCH01000031">
    <property type="protein sequence ID" value="SDH60711.1"/>
    <property type="molecule type" value="Genomic_DNA"/>
</dbReference>
<keyword evidence="2" id="KW-1185">Reference proteome</keyword>
<dbReference type="RefSeq" id="WP_090504544.1">
    <property type="nucleotide sequence ID" value="NZ_FNCH01000031.1"/>
</dbReference>
<sequence length="90" mass="10675">MNDLKKALFSQEGLDKETLFEAKLNAIELKYENWFSNREDIISGKKPDRLHNYWITYQSGNNLSFKIKDELPVEIRNECLQAFADIYQKD</sequence>
<gene>
    <name evidence="1" type="ORF">SAMN05421827_13128</name>
</gene>
<dbReference type="Proteomes" id="UP000199643">
    <property type="component" value="Unassembled WGS sequence"/>
</dbReference>
<protein>
    <submittedName>
        <fullName evidence="1">Uncharacterized protein</fullName>
    </submittedName>
</protein>